<gene>
    <name evidence="1" type="ORF">GMARGA_LOCUS7655</name>
</gene>
<organism evidence="1 2">
    <name type="scientific">Gigaspora margarita</name>
    <dbReference type="NCBI Taxonomy" id="4874"/>
    <lineage>
        <taxon>Eukaryota</taxon>
        <taxon>Fungi</taxon>
        <taxon>Fungi incertae sedis</taxon>
        <taxon>Mucoromycota</taxon>
        <taxon>Glomeromycotina</taxon>
        <taxon>Glomeromycetes</taxon>
        <taxon>Diversisporales</taxon>
        <taxon>Gigasporaceae</taxon>
        <taxon>Gigaspora</taxon>
    </lineage>
</organism>
<keyword evidence="2" id="KW-1185">Reference proteome</keyword>
<evidence type="ECO:0000313" key="1">
    <source>
        <dbReference type="EMBL" id="CAG8617228.1"/>
    </source>
</evidence>
<reference evidence="1 2" key="1">
    <citation type="submission" date="2021-06" db="EMBL/GenBank/DDBJ databases">
        <authorList>
            <person name="Kallberg Y."/>
            <person name="Tangrot J."/>
            <person name="Rosling A."/>
        </authorList>
    </citation>
    <scope>NUCLEOTIDE SEQUENCE [LARGE SCALE GENOMIC DNA]</scope>
    <source>
        <strain evidence="1 2">120-4 pot B 10/14</strain>
    </source>
</reference>
<dbReference type="Proteomes" id="UP000789901">
    <property type="component" value="Unassembled WGS sequence"/>
</dbReference>
<dbReference type="EMBL" id="CAJVQB010003774">
    <property type="protein sequence ID" value="CAG8617228.1"/>
    <property type="molecule type" value="Genomic_DNA"/>
</dbReference>
<sequence>MVRIVETVNSRNSNENQLNIQTRSEISFDGSEESSPKSILSTLNEQDGLINFDPKENEDGYTSSTYPDYTIRPTTSIPIYYEIQLDEDEVDNDRIVITNPDDTPVFPLHDVITNNWYENIDRQDEYEERYLYQRADRMYIHRY</sequence>
<evidence type="ECO:0000313" key="2">
    <source>
        <dbReference type="Proteomes" id="UP000789901"/>
    </source>
</evidence>
<name>A0ABN7UN18_GIGMA</name>
<protein>
    <submittedName>
        <fullName evidence="1">39765_t:CDS:1</fullName>
    </submittedName>
</protein>
<proteinExistence type="predicted"/>
<accession>A0ABN7UN18</accession>
<comment type="caution">
    <text evidence="1">The sequence shown here is derived from an EMBL/GenBank/DDBJ whole genome shotgun (WGS) entry which is preliminary data.</text>
</comment>